<sequence>MAQAMTAATKTTTVVATRWPLVTVVFFHLHGLPLSLRKLASTTETASSRLHDGDDNDVVQDSSSSSGASRPQ</sequence>
<protein>
    <submittedName>
        <fullName evidence="2">Uncharacterized protein</fullName>
    </submittedName>
</protein>
<evidence type="ECO:0000313" key="2">
    <source>
        <dbReference type="EMBL" id="QHN77632.1"/>
    </source>
</evidence>
<proteinExistence type="predicted"/>
<organism evidence="2 3">
    <name type="scientific">Arachis hypogaea</name>
    <name type="common">Peanut</name>
    <dbReference type="NCBI Taxonomy" id="3818"/>
    <lineage>
        <taxon>Eukaryota</taxon>
        <taxon>Viridiplantae</taxon>
        <taxon>Streptophyta</taxon>
        <taxon>Embryophyta</taxon>
        <taxon>Tracheophyta</taxon>
        <taxon>Spermatophyta</taxon>
        <taxon>Magnoliopsida</taxon>
        <taxon>eudicotyledons</taxon>
        <taxon>Gunneridae</taxon>
        <taxon>Pentapetalae</taxon>
        <taxon>rosids</taxon>
        <taxon>fabids</taxon>
        <taxon>Fabales</taxon>
        <taxon>Fabaceae</taxon>
        <taxon>Papilionoideae</taxon>
        <taxon>50 kb inversion clade</taxon>
        <taxon>dalbergioids sensu lato</taxon>
        <taxon>Dalbergieae</taxon>
        <taxon>Pterocarpus clade</taxon>
        <taxon>Arachis</taxon>
    </lineage>
</organism>
<gene>
    <name evidence="2" type="ORF">DS421_19g654390</name>
</gene>
<dbReference type="Proteomes" id="UP000464620">
    <property type="component" value="Chromosome B09"/>
</dbReference>
<name>A0A6B9VBJ5_ARAHY</name>
<evidence type="ECO:0000313" key="3">
    <source>
        <dbReference type="Proteomes" id="UP000464620"/>
    </source>
</evidence>
<reference evidence="2 3" key="1">
    <citation type="submission" date="2020-01" db="EMBL/GenBank/DDBJ databases">
        <title>Genome sequence of Arachis hypogaea, cultivar Shitouqi.</title>
        <authorList>
            <person name="Zhuang W."/>
            <person name="Chen H."/>
            <person name="Varshney R."/>
            <person name="Wang D."/>
            <person name="Ming R."/>
        </authorList>
    </citation>
    <scope>NUCLEOTIDE SEQUENCE [LARGE SCALE GENOMIC DNA]</scope>
    <source>
        <tissue evidence="2">Young leaf</tissue>
    </source>
</reference>
<dbReference type="EMBL" id="CP031001">
    <property type="protein sequence ID" value="QHN77632.1"/>
    <property type="molecule type" value="Genomic_DNA"/>
</dbReference>
<feature type="compositionally biased region" description="Low complexity" evidence="1">
    <location>
        <begin position="59"/>
        <end position="72"/>
    </location>
</feature>
<dbReference type="AlphaFoldDB" id="A0A6B9VBJ5"/>
<evidence type="ECO:0000256" key="1">
    <source>
        <dbReference type="SAM" id="MobiDB-lite"/>
    </source>
</evidence>
<accession>A0A6B9VBJ5</accession>
<feature type="region of interest" description="Disordered" evidence="1">
    <location>
        <begin position="43"/>
        <end position="72"/>
    </location>
</feature>